<dbReference type="Proteomes" id="UP000053257">
    <property type="component" value="Unassembled WGS sequence"/>
</dbReference>
<keyword evidence="1" id="KW-0812">Transmembrane</keyword>
<name>A0A0C3NFE3_PHLG1</name>
<keyword evidence="1" id="KW-1133">Transmembrane helix</keyword>
<accession>A0A0C3NFE3</accession>
<feature type="transmembrane region" description="Helical" evidence="1">
    <location>
        <begin position="22"/>
        <end position="41"/>
    </location>
</feature>
<evidence type="ECO:0000313" key="3">
    <source>
        <dbReference type="Proteomes" id="UP000053257"/>
    </source>
</evidence>
<proteinExistence type="predicted"/>
<dbReference type="AlphaFoldDB" id="A0A0C3NFE3"/>
<feature type="transmembrane region" description="Helical" evidence="1">
    <location>
        <begin position="104"/>
        <end position="123"/>
    </location>
</feature>
<feature type="transmembrane region" description="Helical" evidence="1">
    <location>
        <begin position="61"/>
        <end position="83"/>
    </location>
</feature>
<reference evidence="2 3" key="1">
    <citation type="journal article" date="2014" name="PLoS Genet.">
        <title>Analysis of the Phlebiopsis gigantea genome, transcriptome and secretome provides insight into its pioneer colonization strategies of wood.</title>
        <authorList>
            <person name="Hori C."/>
            <person name="Ishida T."/>
            <person name="Igarashi K."/>
            <person name="Samejima M."/>
            <person name="Suzuki H."/>
            <person name="Master E."/>
            <person name="Ferreira P."/>
            <person name="Ruiz-Duenas F.J."/>
            <person name="Held B."/>
            <person name="Canessa P."/>
            <person name="Larrondo L.F."/>
            <person name="Schmoll M."/>
            <person name="Druzhinina I.S."/>
            <person name="Kubicek C.P."/>
            <person name="Gaskell J.A."/>
            <person name="Kersten P."/>
            <person name="St John F."/>
            <person name="Glasner J."/>
            <person name="Sabat G."/>
            <person name="Splinter BonDurant S."/>
            <person name="Syed K."/>
            <person name="Yadav J."/>
            <person name="Mgbeahuruike A.C."/>
            <person name="Kovalchuk A."/>
            <person name="Asiegbu F.O."/>
            <person name="Lackner G."/>
            <person name="Hoffmeister D."/>
            <person name="Rencoret J."/>
            <person name="Gutierrez A."/>
            <person name="Sun H."/>
            <person name="Lindquist E."/>
            <person name="Barry K."/>
            <person name="Riley R."/>
            <person name="Grigoriev I.V."/>
            <person name="Henrissat B."/>
            <person name="Kues U."/>
            <person name="Berka R.M."/>
            <person name="Martinez A.T."/>
            <person name="Covert S.F."/>
            <person name="Blanchette R.A."/>
            <person name="Cullen D."/>
        </authorList>
    </citation>
    <scope>NUCLEOTIDE SEQUENCE [LARGE SCALE GENOMIC DNA]</scope>
    <source>
        <strain evidence="2 3">11061_1 CR5-6</strain>
    </source>
</reference>
<keyword evidence="3" id="KW-1185">Reference proteome</keyword>
<evidence type="ECO:0008006" key="4">
    <source>
        <dbReference type="Google" id="ProtNLM"/>
    </source>
</evidence>
<keyword evidence="1" id="KW-0472">Membrane</keyword>
<dbReference type="OrthoDB" id="5525680at2759"/>
<evidence type="ECO:0000256" key="1">
    <source>
        <dbReference type="SAM" id="Phobius"/>
    </source>
</evidence>
<gene>
    <name evidence="2" type="ORF">PHLGIDRAFT_77625</name>
</gene>
<dbReference type="EMBL" id="KN840617">
    <property type="protein sequence ID" value="KIP03409.1"/>
    <property type="molecule type" value="Genomic_DNA"/>
</dbReference>
<dbReference type="HOGENOM" id="CLU_120561_2_0_1"/>
<sequence>MPQICTNSGSAARDFAMLERNLLSHLRLATLIFLLTTSLLLDARLPSPSEPSGGTPRSAASVPIASVELVAALTAIGAGIWEYRRGCQDMQDMKGFLVAAKPHFCAMAAVGVVVFATCVVLISDKSM</sequence>
<protein>
    <recommendedName>
        <fullName evidence="4">DUF202 domain-containing protein</fullName>
    </recommendedName>
</protein>
<evidence type="ECO:0000313" key="2">
    <source>
        <dbReference type="EMBL" id="KIP03409.1"/>
    </source>
</evidence>
<organism evidence="2 3">
    <name type="scientific">Phlebiopsis gigantea (strain 11061_1 CR5-6)</name>
    <name type="common">White-rot fungus</name>
    <name type="synonym">Peniophora gigantea</name>
    <dbReference type="NCBI Taxonomy" id="745531"/>
    <lineage>
        <taxon>Eukaryota</taxon>
        <taxon>Fungi</taxon>
        <taxon>Dikarya</taxon>
        <taxon>Basidiomycota</taxon>
        <taxon>Agaricomycotina</taxon>
        <taxon>Agaricomycetes</taxon>
        <taxon>Polyporales</taxon>
        <taxon>Phanerochaetaceae</taxon>
        <taxon>Phlebiopsis</taxon>
    </lineage>
</organism>